<dbReference type="InterPro" id="IPR017383">
    <property type="entry name" value="ARPC1"/>
</dbReference>
<evidence type="ECO:0000256" key="5">
    <source>
        <dbReference type="ARBA" id="ARBA00022737"/>
    </source>
</evidence>
<comment type="subcellular location">
    <subcellularLocation>
        <location evidence="1">Cytoplasm</location>
        <location evidence="1">Cytoskeleton</location>
    </subcellularLocation>
</comment>
<dbReference type="InterPro" id="IPR036322">
    <property type="entry name" value="WD40_repeat_dom_sf"/>
</dbReference>
<evidence type="ECO:0000256" key="10">
    <source>
        <dbReference type="PROSITE-ProRule" id="PRU00221"/>
    </source>
</evidence>
<comment type="similarity">
    <text evidence="2">Belongs to the WD repeat ARPC1 family.</text>
</comment>
<dbReference type="SUPFAM" id="SSF53474">
    <property type="entry name" value="alpha/beta-Hydrolases"/>
    <property type="match status" value="1"/>
</dbReference>
<dbReference type="Gene3D" id="3.40.50.1820">
    <property type="entry name" value="alpha/beta hydrolase"/>
    <property type="match status" value="1"/>
</dbReference>
<evidence type="ECO:0000256" key="9">
    <source>
        <dbReference type="ARBA" id="ARBA00041789"/>
    </source>
</evidence>
<evidence type="ECO:0000259" key="11">
    <source>
        <dbReference type="Pfam" id="PF01764"/>
    </source>
</evidence>
<dbReference type="InterPro" id="IPR029058">
    <property type="entry name" value="AB_hydrolase_fold"/>
</dbReference>
<feature type="repeat" description="WD" evidence="10">
    <location>
        <begin position="50"/>
        <end position="82"/>
    </location>
</feature>
<proteinExistence type="inferred from homology"/>
<accession>A0A9P4YK16</accession>
<dbReference type="PROSITE" id="PS50294">
    <property type="entry name" value="WD_REPEATS_REGION"/>
    <property type="match status" value="1"/>
</dbReference>
<evidence type="ECO:0000256" key="1">
    <source>
        <dbReference type="ARBA" id="ARBA00004245"/>
    </source>
</evidence>
<dbReference type="EMBL" id="JAAQVJ010000075">
    <property type="protein sequence ID" value="KAF3896227.1"/>
    <property type="molecule type" value="Genomic_DNA"/>
</dbReference>
<dbReference type="CDD" id="cd00519">
    <property type="entry name" value="Lipase_3"/>
    <property type="match status" value="1"/>
</dbReference>
<evidence type="ECO:0000256" key="3">
    <source>
        <dbReference type="ARBA" id="ARBA00022490"/>
    </source>
</evidence>
<gene>
    <name evidence="12" type="ORF">GY632_2902</name>
</gene>
<dbReference type="SUPFAM" id="SSF50978">
    <property type="entry name" value="WD40 repeat-like"/>
    <property type="match status" value="1"/>
</dbReference>
<comment type="caution">
    <text evidence="12">The sequence shown here is derived from an EMBL/GenBank/DDBJ whole genome shotgun (WGS) entry which is preliminary data.</text>
</comment>
<dbReference type="FunFam" id="2.130.10.10:FF:000220">
    <property type="entry name" value="Actin-related protein 2/3 complex subunit"/>
    <property type="match status" value="1"/>
</dbReference>
<keyword evidence="4 10" id="KW-0853">WD repeat</keyword>
<evidence type="ECO:0000256" key="2">
    <source>
        <dbReference type="ARBA" id="ARBA00006260"/>
    </source>
</evidence>
<dbReference type="Pfam" id="PF00400">
    <property type="entry name" value="WD40"/>
    <property type="match status" value="2"/>
</dbReference>
<feature type="domain" description="Fungal lipase-type" evidence="11">
    <location>
        <begin position="482"/>
        <end position="640"/>
    </location>
</feature>
<evidence type="ECO:0000256" key="8">
    <source>
        <dbReference type="ARBA" id="ARBA00041244"/>
    </source>
</evidence>
<dbReference type="GO" id="GO:0006629">
    <property type="term" value="P:lipid metabolic process"/>
    <property type="evidence" value="ECO:0007669"/>
    <property type="project" value="InterPro"/>
</dbReference>
<dbReference type="GO" id="GO:0051015">
    <property type="term" value="F:actin filament binding"/>
    <property type="evidence" value="ECO:0007669"/>
    <property type="project" value="TreeGrafter"/>
</dbReference>
<name>A0A9P4YK16_9EURO</name>
<dbReference type="PROSITE" id="PS50082">
    <property type="entry name" value="WD_REPEATS_2"/>
    <property type="match status" value="1"/>
</dbReference>
<keyword evidence="6" id="KW-0009">Actin-binding</keyword>
<reference evidence="12" key="1">
    <citation type="submission" date="2020-03" db="EMBL/GenBank/DDBJ databases">
        <title>Whole Genome Sequence of Trichophyton interdigitale from India.</title>
        <authorList>
            <person name="Kumar P."/>
        </authorList>
    </citation>
    <scope>NUCLEOTIDE SEQUENCE</scope>
    <source>
        <strain evidence="12">UCMS-IGIB-CI14</strain>
    </source>
</reference>
<dbReference type="Pfam" id="PF01764">
    <property type="entry name" value="Lipase_3"/>
    <property type="match status" value="1"/>
</dbReference>
<dbReference type="InterPro" id="IPR002921">
    <property type="entry name" value="Fungal_lipase-type"/>
</dbReference>
<dbReference type="Gene3D" id="2.130.10.10">
    <property type="entry name" value="YVTN repeat-like/Quinoprotein amine dehydrogenase"/>
    <property type="match status" value="1"/>
</dbReference>
<evidence type="ECO:0000313" key="13">
    <source>
        <dbReference type="Proteomes" id="UP000749309"/>
    </source>
</evidence>
<evidence type="ECO:0000256" key="4">
    <source>
        <dbReference type="ARBA" id="ARBA00022574"/>
    </source>
</evidence>
<dbReference type="PANTHER" id="PTHR10709">
    <property type="entry name" value="ACTIN-RELATED PROTEIN 2/3 COMPLEX SUBUNIT 1"/>
    <property type="match status" value="1"/>
</dbReference>
<dbReference type="InterPro" id="IPR001680">
    <property type="entry name" value="WD40_rpt"/>
</dbReference>
<keyword evidence="3" id="KW-0963">Cytoplasm</keyword>
<dbReference type="PANTHER" id="PTHR10709:SF2">
    <property type="entry name" value="ACTIN-RELATED PROTEIN 2_3 COMPLEX SUBUNIT"/>
    <property type="match status" value="1"/>
</dbReference>
<protein>
    <recommendedName>
        <fullName evidence="8">Arp2/3 complex 41 kDa subunit</fullName>
    </recommendedName>
    <alternativeName>
        <fullName evidence="9">p41-ARC</fullName>
    </alternativeName>
</protein>
<dbReference type="SMART" id="SM00320">
    <property type="entry name" value="WD40"/>
    <property type="match status" value="5"/>
</dbReference>
<sequence>MAPPEAHHLFHRPIADHSFSSDRGTLAVAKDNVVELYETAGNKYTLKEELKGHDKTVTSVDVAPKSGQIVTCSQDRNAYVWEQTGSGWKPTLVLLRINRAATFVRWSPSEQKFAVGSGARVVAVCYFEEENDWWISKHLKKPIRSTITTLAWHPNSVFLATGSTDSHCRVLSSYIKGIDQRPEPSVWGERVPFNTNCGEYLNDSAGWVHGCAFSPSGDALAFTCHDSSVTVVYPSAPDQPPRAMLNISTRLLPFMSLVWISENEIAAAGHDCQIYRLNGDEAGWKLAGSLEVKAATRGAVAEESALNKFRQMDLKGSTKDDSKLQSVHQNTISTLRVYSEDGGAVKKISSSGVDGRVVIWDLAMARVSIFLLVAAILHSILPTATTAGRVAQDDEGHSVPYFENTGRQVSQPLFEELNELANIVDIAYCVGNWGITKPFSCPGLCEQFPNFELVKTWNTGPLLSDSCGYIALSHAPSAKRIIVSFRGTYSIVNAIADLSVAPQVYVPYPNGKDHPYAKCDNCTAHGGFMRSWENTRPEIIPDLIEAMMKYPDYQLVVAGHSLGGAVAALGSLEFKLRGWNPHVTTFGEPRIGNQALADYFDKVFGLNSTVPSNAGLGYDLHLPYRRVTHTNDPVPLLPPPSLDYRMHSGEIFITKVDVPPAITDLRVCYGPTDPTCISEEEQEYVRKLQDALPWMPSGMPDDDQSPLDPENADSEVDTEMVKPWELFFAHRDYFHRVGICFPNIFGSPDKSDKKSPWWKLKWLFPGHDNL</sequence>
<evidence type="ECO:0000256" key="7">
    <source>
        <dbReference type="ARBA" id="ARBA00023212"/>
    </source>
</evidence>
<keyword evidence="7" id="KW-0206">Cytoskeleton</keyword>
<evidence type="ECO:0000256" key="6">
    <source>
        <dbReference type="ARBA" id="ARBA00023203"/>
    </source>
</evidence>
<dbReference type="Proteomes" id="UP000749309">
    <property type="component" value="Unassembled WGS sequence"/>
</dbReference>
<evidence type="ECO:0000313" key="12">
    <source>
        <dbReference type="EMBL" id="KAF3896227.1"/>
    </source>
</evidence>
<keyword evidence="5" id="KW-0677">Repeat</keyword>
<dbReference type="InterPro" id="IPR015943">
    <property type="entry name" value="WD40/YVTN_repeat-like_dom_sf"/>
</dbReference>
<organism evidence="12 13">
    <name type="scientific">Trichophyton interdigitale</name>
    <dbReference type="NCBI Taxonomy" id="101480"/>
    <lineage>
        <taxon>Eukaryota</taxon>
        <taxon>Fungi</taxon>
        <taxon>Dikarya</taxon>
        <taxon>Ascomycota</taxon>
        <taxon>Pezizomycotina</taxon>
        <taxon>Eurotiomycetes</taxon>
        <taxon>Eurotiomycetidae</taxon>
        <taxon>Onygenales</taxon>
        <taxon>Arthrodermataceae</taxon>
        <taxon>Trichophyton</taxon>
    </lineage>
</organism>
<dbReference type="GO" id="GO:0005885">
    <property type="term" value="C:Arp2/3 protein complex"/>
    <property type="evidence" value="ECO:0007669"/>
    <property type="project" value="InterPro"/>
</dbReference>
<dbReference type="AlphaFoldDB" id="A0A9P4YK16"/>
<dbReference type="GO" id="GO:0034314">
    <property type="term" value="P:Arp2/3 complex-mediated actin nucleation"/>
    <property type="evidence" value="ECO:0007669"/>
    <property type="project" value="InterPro"/>
</dbReference>